<reference evidence="1 2" key="1">
    <citation type="submission" date="2014-04" db="EMBL/GenBank/DDBJ databases">
        <authorList>
            <consortium name="DOE Joint Genome Institute"/>
            <person name="Kuo A."/>
            <person name="Tarkka M."/>
            <person name="Buscot F."/>
            <person name="Kohler A."/>
            <person name="Nagy L.G."/>
            <person name="Floudas D."/>
            <person name="Copeland A."/>
            <person name="Barry K.W."/>
            <person name="Cichocki N."/>
            <person name="Veneault-Fourrey C."/>
            <person name="LaButti K."/>
            <person name="Lindquist E.A."/>
            <person name="Lipzen A."/>
            <person name="Lundell T."/>
            <person name="Morin E."/>
            <person name="Murat C."/>
            <person name="Sun H."/>
            <person name="Tunlid A."/>
            <person name="Henrissat B."/>
            <person name="Grigoriev I.V."/>
            <person name="Hibbett D.S."/>
            <person name="Martin F."/>
            <person name="Nordberg H.P."/>
            <person name="Cantor M.N."/>
            <person name="Hua S.X."/>
        </authorList>
    </citation>
    <scope>NUCLEOTIDE SEQUENCE [LARGE SCALE GENOMIC DNA]</scope>
    <source>
        <strain evidence="1 2">F 1598</strain>
    </source>
</reference>
<evidence type="ECO:0000313" key="1">
    <source>
        <dbReference type="EMBL" id="KIM73816.1"/>
    </source>
</evidence>
<dbReference type="EMBL" id="KN833073">
    <property type="protein sequence ID" value="KIM73816.1"/>
    <property type="molecule type" value="Genomic_DNA"/>
</dbReference>
<sequence length="199" mass="22201">MHTFQAHTTCAFLGISDRLNSLLIYSLWPSRRLGKTTRSVSLCPKEKAISISTELVSKKVCRQDDDHCGAIWGYPMHLFLVLVCCESSSKSAPAIPEPSNMLDLFDFDAFLRHPPHVKEPSSWQPNSSLSLYSPLRGVDDRRSGCRLQHEPPPLGLGEKLINNRSRDFTSQDQTEHEDTYVKGKISKDIFIGNGQGGGT</sequence>
<name>A0A0C3F1I3_PILCF</name>
<dbReference type="AlphaFoldDB" id="A0A0C3F1I3"/>
<protein>
    <submittedName>
        <fullName evidence="1">Uncharacterized protein</fullName>
    </submittedName>
</protein>
<dbReference type="Proteomes" id="UP000054166">
    <property type="component" value="Unassembled WGS sequence"/>
</dbReference>
<dbReference type="HOGENOM" id="CLU_1372674_0_0_1"/>
<reference evidence="2" key="2">
    <citation type="submission" date="2015-01" db="EMBL/GenBank/DDBJ databases">
        <title>Evolutionary Origins and Diversification of the Mycorrhizal Mutualists.</title>
        <authorList>
            <consortium name="DOE Joint Genome Institute"/>
            <consortium name="Mycorrhizal Genomics Consortium"/>
            <person name="Kohler A."/>
            <person name="Kuo A."/>
            <person name="Nagy L.G."/>
            <person name="Floudas D."/>
            <person name="Copeland A."/>
            <person name="Barry K.W."/>
            <person name="Cichocki N."/>
            <person name="Veneault-Fourrey C."/>
            <person name="LaButti K."/>
            <person name="Lindquist E.A."/>
            <person name="Lipzen A."/>
            <person name="Lundell T."/>
            <person name="Morin E."/>
            <person name="Murat C."/>
            <person name="Riley R."/>
            <person name="Ohm R."/>
            <person name="Sun H."/>
            <person name="Tunlid A."/>
            <person name="Henrissat B."/>
            <person name="Grigoriev I.V."/>
            <person name="Hibbett D.S."/>
            <person name="Martin F."/>
        </authorList>
    </citation>
    <scope>NUCLEOTIDE SEQUENCE [LARGE SCALE GENOMIC DNA]</scope>
    <source>
        <strain evidence="2">F 1598</strain>
    </source>
</reference>
<proteinExistence type="predicted"/>
<organism evidence="1 2">
    <name type="scientific">Piloderma croceum (strain F 1598)</name>
    <dbReference type="NCBI Taxonomy" id="765440"/>
    <lineage>
        <taxon>Eukaryota</taxon>
        <taxon>Fungi</taxon>
        <taxon>Dikarya</taxon>
        <taxon>Basidiomycota</taxon>
        <taxon>Agaricomycotina</taxon>
        <taxon>Agaricomycetes</taxon>
        <taxon>Agaricomycetidae</taxon>
        <taxon>Atheliales</taxon>
        <taxon>Atheliaceae</taxon>
        <taxon>Piloderma</taxon>
    </lineage>
</organism>
<evidence type="ECO:0000313" key="2">
    <source>
        <dbReference type="Proteomes" id="UP000054166"/>
    </source>
</evidence>
<gene>
    <name evidence="1" type="ORF">PILCRDRAFT_719041</name>
</gene>
<keyword evidence="2" id="KW-1185">Reference proteome</keyword>
<accession>A0A0C3F1I3</accession>
<dbReference type="InParanoid" id="A0A0C3F1I3"/>